<dbReference type="PROSITE" id="PS50109">
    <property type="entry name" value="HIS_KIN"/>
    <property type="match status" value="1"/>
</dbReference>
<dbReference type="Pfam" id="PF12860">
    <property type="entry name" value="PAS_7"/>
    <property type="match status" value="1"/>
</dbReference>
<dbReference type="InterPro" id="IPR003594">
    <property type="entry name" value="HATPase_dom"/>
</dbReference>
<evidence type="ECO:0000313" key="8">
    <source>
        <dbReference type="EMBL" id="QKS49828.1"/>
    </source>
</evidence>
<proteinExistence type="predicted"/>
<dbReference type="SUPFAM" id="SSF47384">
    <property type="entry name" value="Homodimeric domain of signal transducing histidine kinase"/>
    <property type="match status" value="1"/>
</dbReference>
<dbReference type="SMART" id="SM00387">
    <property type="entry name" value="HATPase_c"/>
    <property type="match status" value="1"/>
</dbReference>
<evidence type="ECO:0000256" key="3">
    <source>
        <dbReference type="ARBA" id="ARBA00022553"/>
    </source>
</evidence>
<organism evidence="8 9">
    <name type="scientific">Azospirillum oryzae</name>
    <dbReference type="NCBI Taxonomy" id="286727"/>
    <lineage>
        <taxon>Bacteria</taxon>
        <taxon>Pseudomonadati</taxon>
        <taxon>Pseudomonadota</taxon>
        <taxon>Alphaproteobacteria</taxon>
        <taxon>Rhodospirillales</taxon>
        <taxon>Azospirillaceae</taxon>
        <taxon>Azospirillum</taxon>
    </lineage>
</organism>
<dbReference type="InterPro" id="IPR036890">
    <property type="entry name" value="HATPase_C_sf"/>
</dbReference>
<accession>A0A6N1AFF3</accession>
<dbReference type="KEGG" id="aoz:HUE56_04665"/>
<feature type="domain" description="Histidine kinase" evidence="7">
    <location>
        <begin position="385"/>
        <end position="610"/>
    </location>
</feature>
<reference evidence="8 9" key="1">
    <citation type="submission" date="2020-06" db="EMBL/GenBank/DDBJ databases">
        <title>Complete genome of Azosprillum oryzae KACC14407.</title>
        <authorList>
            <person name="Kim M."/>
            <person name="Park Y.-J."/>
            <person name="Shin J.-H."/>
        </authorList>
    </citation>
    <scope>NUCLEOTIDE SEQUENCE [LARGE SCALE GENOMIC DNA]</scope>
    <source>
        <strain evidence="8 9">KACC 14407</strain>
        <plasmid evidence="8 9">unnamed3</plasmid>
    </source>
</reference>
<dbReference type="CDD" id="cd00082">
    <property type="entry name" value="HisKA"/>
    <property type="match status" value="1"/>
</dbReference>
<dbReference type="SUPFAM" id="SSF55874">
    <property type="entry name" value="ATPase domain of HSP90 chaperone/DNA topoisomerase II/histidine kinase"/>
    <property type="match status" value="1"/>
</dbReference>
<dbReference type="PRINTS" id="PR00344">
    <property type="entry name" value="BCTRLSENSOR"/>
</dbReference>
<dbReference type="InterPro" id="IPR035965">
    <property type="entry name" value="PAS-like_dom_sf"/>
</dbReference>
<dbReference type="Proteomes" id="UP000509702">
    <property type="component" value="Plasmid unnamed3"/>
</dbReference>
<dbReference type="OrthoDB" id="6115735at2"/>
<protein>
    <recommendedName>
        <fullName evidence="2">histidine kinase</fullName>
        <ecNumber evidence="2">2.7.13.3</ecNumber>
    </recommendedName>
</protein>
<comment type="catalytic activity">
    <reaction evidence="1">
        <text>ATP + protein L-histidine = ADP + protein N-phospho-L-histidine.</text>
        <dbReference type="EC" id="2.7.13.3"/>
    </reaction>
</comment>
<dbReference type="InterPro" id="IPR004358">
    <property type="entry name" value="Sig_transdc_His_kin-like_C"/>
</dbReference>
<dbReference type="InterPro" id="IPR005467">
    <property type="entry name" value="His_kinase_dom"/>
</dbReference>
<evidence type="ECO:0000256" key="4">
    <source>
        <dbReference type="ARBA" id="ARBA00022679"/>
    </source>
</evidence>
<dbReference type="SMART" id="SM00388">
    <property type="entry name" value="HisKA"/>
    <property type="match status" value="1"/>
</dbReference>
<keyword evidence="5" id="KW-0418">Kinase</keyword>
<name>A0A6N1AFF3_9PROT</name>
<dbReference type="RefSeq" id="WP_149201718.1">
    <property type="nucleotide sequence ID" value="NZ_BSOV01000012.1"/>
</dbReference>
<dbReference type="Gene3D" id="3.30.450.20">
    <property type="entry name" value="PAS domain"/>
    <property type="match status" value="2"/>
</dbReference>
<dbReference type="InterPro" id="IPR036097">
    <property type="entry name" value="HisK_dim/P_sf"/>
</dbReference>
<dbReference type="Gene3D" id="1.10.287.130">
    <property type="match status" value="1"/>
</dbReference>
<evidence type="ECO:0000313" key="9">
    <source>
        <dbReference type="Proteomes" id="UP000509702"/>
    </source>
</evidence>
<gene>
    <name evidence="8" type="ORF">HUE56_04665</name>
</gene>
<keyword evidence="8" id="KW-0614">Plasmid</keyword>
<dbReference type="Gene3D" id="3.30.565.10">
    <property type="entry name" value="Histidine kinase-like ATPase, C-terminal domain"/>
    <property type="match status" value="1"/>
</dbReference>
<dbReference type="GO" id="GO:0000155">
    <property type="term" value="F:phosphorelay sensor kinase activity"/>
    <property type="evidence" value="ECO:0007669"/>
    <property type="project" value="InterPro"/>
</dbReference>
<keyword evidence="3" id="KW-0597">Phosphoprotein</keyword>
<evidence type="ECO:0000256" key="2">
    <source>
        <dbReference type="ARBA" id="ARBA00012438"/>
    </source>
</evidence>
<evidence type="ECO:0000256" key="6">
    <source>
        <dbReference type="ARBA" id="ARBA00023012"/>
    </source>
</evidence>
<geneLocation type="plasmid" evidence="8 9">
    <name>unnamed3</name>
</geneLocation>
<keyword evidence="6" id="KW-0902">Two-component regulatory system</keyword>
<dbReference type="AlphaFoldDB" id="A0A6N1AFF3"/>
<dbReference type="InterPro" id="IPR003661">
    <property type="entry name" value="HisK_dim/P_dom"/>
</dbReference>
<dbReference type="PANTHER" id="PTHR43711">
    <property type="entry name" value="TWO-COMPONENT HISTIDINE KINASE"/>
    <property type="match status" value="1"/>
</dbReference>
<evidence type="ECO:0000256" key="1">
    <source>
        <dbReference type="ARBA" id="ARBA00000085"/>
    </source>
</evidence>
<sequence length="613" mass="65582">MPSLSATKPALPDLTLLTGLATPLWLVRAEDGGVVWLNRAARKLLAPDAAGGTLRMTPAGPAPTAATERSVTVRGAGGEALALTVRIGPVPGCDLVLVEAPGDHAARQEVARLNEQLVALSYAYPDLRFELRRDGRILDFAAGSPADLGIPAQRFLNGHIQEVLPEAAAPLVEALERVAAGALTANPTVKVDIRLPVNGATGGESGAEGDAVFEARLVALSDDGDRILCILRNITGRARAEQRAERAHRLLLDAIDSIGEGFVLYDADDRLVLFNRRYRDLKISNPDLAQPGTPFESLLRDGMRRGLYRIPPERAEEWMARRLALHRHGGPPMEVQLADGRWLRIEERRTCDGGTVGLRTDITDLKAHALELAAANRRKSDYVNHLSHELRTPLTAVMGFAEILRDQLLGPPGSPRYGEAAAQIVAAGDYMLELINNLLDLARIEAGRLELHEEECPPALIVDATLAMMAARAERCGVALSARLPADLPVLWGDPSLVRQMLTNLVGNALKFTDPGGHVTVSAERDAAGGLILAVSDDGRGMPPERIPQALTAFAQIHDPTRDPMTAAEHGSGLGLPLTAALVELHGGGIAVDSAPGRGTTVRLCFPPERVMR</sequence>
<evidence type="ECO:0000256" key="5">
    <source>
        <dbReference type="ARBA" id="ARBA00022777"/>
    </source>
</evidence>
<dbReference type="EMBL" id="CP054617">
    <property type="protein sequence ID" value="QKS49828.1"/>
    <property type="molecule type" value="Genomic_DNA"/>
</dbReference>
<keyword evidence="4" id="KW-0808">Transferase</keyword>
<dbReference type="SUPFAM" id="SSF55785">
    <property type="entry name" value="PYP-like sensor domain (PAS domain)"/>
    <property type="match status" value="1"/>
</dbReference>
<evidence type="ECO:0000259" key="7">
    <source>
        <dbReference type="PROSITE" id="PS50109"/>
    </source>
</evidence>
<keyword evidence="9" id="KW-1185">Reference proteome</keyword>
<dbReference type="Pfam" id="PF02518">
    <property type="entry name" value="HATPase_c"/>
    <property type="match status" value="1"/>
</dbReference>
<dbReference type="PANTHER" id="PTHR43711:SF26">
    <property type="entry name" value="SENSOR HISTIDINE KINASE RCSC"/>
    <property type="match status" value="1"/>
</dbReference>
<dbReference type="Pfam" id="PF00512">
    <property type="entry name" value="HisKA"/>
    <property type="match status" value="1"/>
</dbReference>
<dbReference type="EC" id="2.7.13.3" evidence="2"/>
<dbReference type="InterPro" id="IPR050736">
    <property type="entry name" value="Sensor_HK_Regulatory"/>
</dbReference>